<dbReference type="InterPro" id="IPR051214">
    <property type="entry name" value="GH32_Enzymes"/>
</dbReference>
<accession>A0A9W6C772</accession>
<dbReference type="SUPFAM" id="SSF49899">
    <property type="entry name" value="Concanavalin A-like lectins/glucanases"/>
    <property type="match status" value="1"/>
</dbReference>
<reference evidence="6 7" key="1">
    <citation type="journal article" date="2023" name="Int. J. Syst. Evol. Microbiol.">
        <title>Sellimonas catena sp. nov., isolated from human faeces.</title>
        <authorList>
            <person name="Hisatomi A."/>
            <person name="Ohkuma M."/>
            <person name="Sakamoto M."/>
        </authorList>
    </citation>
    <scope>NUCLEOTIDE SEQUENCE [LARGE SCALE GENOMIC DNA]</scope>
    <source>
        <strain evidence="6 7">12EGH17</strain>
    </source>
</reference>
<evidence type="ECO:0000256" key="1">
    <source>
        <dbReference type="ARBA" id="ARBA00009902"/>
    </source>
</evidence>
<dbReference type="Pfam" id="PF00251">
    <property type="entry name" value="Glyco_hydro_32N"/>
    <property type="match status" value="1"/>
</dbReference>
<keyword evidence="4" id="KW-0326">Glycosidase</keyword>
<comment type="similarity">
    <text evidence="1">Belongs to the glycosyl hydrolase 32 family.</text>
</comment>
<dbReference type="EMBL" id="BSBO01000031">
    <property type="protein sequence ID" value="GLG05569.1"/>
    <property type="molecule type" value="Genomic_DNA"/>
</dbReference>
<dbReference type="PANTHER" id="PTHR43101">
    <property type="entry name" value="BETA-FRUCTOSIDASE"/>
    <property type="match status" value="1"/>
</dbReference>
<dbReference type="Gene3D" id="2.115.10.20">
    <property type="entry name" value="Glycosyl hydrolase domain, family 43"/>
    <property type="match status" value="1"/>
</dbReference>
<dbReference type="AlphaFoldDB" id="A0A9W6C772"/>
<dbReference type="PROSITE" id="PS00609">
    <property type="entry name" value="GLYCOSYL_HYDROL_F32"/>
    <property type="match status" value="1"/>
</dbReference>
<evidence type="ECO:0000256" key="4">
    <source>
        <dbReference type="ARBA" id="ARBA00023295"/>
    </source>
</evidence>
<dbReference type="InterPro" id="IPR013148">
    <property type="entry name" value="Glyco_hydro_32_N"/>
</dbReference>
<sequence>MRFNTQKYRQLELFIKTEPGKTGRLHMISGSVRKMFRIDQYRKWMRIAVNQGTTYEVTPEDCEISYAYLSGCENIMERGICLIQDGRFYGKSQWAGWYDTPVRNQFHLSPLKGWMNDPNGFCFYHGYYHLFYQFHPFSEEWDNMYWGHAVSQDLIHWVHLPVCMEPQQEILNHPELVGGAFSGTALIDDEQKMRLFFTRHIGKRKEPQNMREYQVMTESWDGISWERESRIIDGPEDEEIQDFRDPKVFFEDGEYKMIIGTRTKEHPAVALYKSYNLVQWTYCQEIFEEKQEEGCFPLECPDLYKLDNQWVLTAGYCGHVDEHGRKNGTYYHIGEWYQDQFHAETKGLYDFGADFYAVQTLETEIGRVAIGWISDVAKEHVKSVNGACGSMSIPRVLHVKDGRLYQNPVQGIYQLIRYPVYEGCDENVELSGIEGNTYYVRLELEHSADFRMTLYKWKDRKLYLEQKDGQCRFRTVGEGAKNILYPADIDQVTVVEVFVDRNVCEVFLNEGQAAGAKKFYQQSEMGNFEFHVQEKGAVKSLLVEKMEGIW</sequence>
<dbReference type="InterPro" id="IPR001362">
    <property type="entry name" value="Glyco_hydro_32"/>
</dbReference>
<dbReference type="EC" id="3.2.1.26" evidence="2"/>
<dbReference type="InterPro" id="IPR013320">
    <property type="entry name" value="ConA-like_dom_sf"/>
</dbReference>
<dbReference type="SMART" id="SM00640">
    <property type="entry name" value="Glyco_32"/>
    <property type="match status" value="1"/>
</dbReference>
<evidence type="ECO:0000256" key="3">
    <source>
        <dbReference type="ARBA" id="ARBA00022801"/>
    </source>
</evidence>
<dbReference type="Proteomes" id="UP001145145">
    <property type="component" value="Unassembled WGS sequence"/>
</dbReference>
<keyword evidence="7" id="KW-1185">Reference proteome</keyword>
<proteinExistence type="inferred from homology"/>
<feature type="domain" description="Glycosyl hydrolase family 32 N-terminal" evidence="5">
    <location>
        <begin position="107"/>
        <end position="408"/>
    </location>
</feature>
<dbReference type="PANTHER" id="PTHR43101:SF1">
    <property type="entry name" value="BETA-FRUCTOSIDASE"/>
    <property type="match status" value="1"/>
</dbReference>
<dbReference type="SUPFAM" id="SSF75005">
    <property type="entry name" value="Arabinanase/levansucrase/invertase"/>
    <property type="match status" value="1"/>
</dbReference>
<evidence type="ECO:0000259" key="5">
    <source>
        <dbReference type="Pfam" id="PF00251"/>
    </source>
</evidence>
<evidence type="ECO:0000313" key="6">
    <source>
        <dbReference type="EMBL" id="GLG05569.1"/>
    </source>
</evidence>
<protein>
    <recommendedName>
        <fullName evidence="2">beta-fructofuranosidase</fullName>
        <ecNumber evidence="2">3.2.1.26</ecNumber>
    </recommendedName>
</protein>
<organism evidence="6 7">
    <name type="scientific">Sellimonas catena</name>
    <dbReference type="NCBI Taxonomy" id="2994035"/>
    <lineage>
        <taxon>Bacteria</taxon>
        <taxon>Bacillati</taxon>
        <taxon>Bacillota</taxon>
        <taxon>Clostridia</taxon>
        <taxon>Lachnospirales</taxon>
        <taxon>Lachnospiraceae</taxon>
        <taxon>Sellimonas</taxon>
    </lineage>
</organism>
<evidence type="ECO:0000256" key="2">
    <source>
        <dbReference type="ARBA" id="ARBA00012758"/>
    </source>
</evidence>
<dbReference type="CDD" id="cd18625">
    <property type="entry name" value="GH32_BfrA-like"/>
    <property type="match status" value="1"/>
</dbReference>
<dbReference type="GO" id="GO:0005975">
    <property type="term" value="P:carbohydrate metabolic process"/>
    <property type="evidence" value="ECO:0007669"/>
    <property type="project" value="InterPro"/>
</dbReference>
<dbReference type="GO" id="GO:0004564">
    <property type="term" value="F:beta-fructofuranosidase activity"/>
    <property type="evidence" value="ECO:0007669"/>
    <property type="project" value="UniProtKB-EC"/>
</dbReference>
<name>A0A9W6C772_9FIRM</name>
<keyword evidence="3" id="KW-0378">Hydrolase</keyword>
<comment type="caution">
    <text evidence="6">The sequence shown here is derived from an EMBL/GenBank/DDBJ whole genome shotgun (WGS) entry which is preliminary data.</text>
</comment>
<gene>
    <name evidence="6" type="ORF">Selli1_27430</name>
</gene>
<dbReference type="RefSeq" id="WP_281873502.1">
    <property type="nucleotide sequence ID" value="NZ_BSBO01000031.1"/>
</dbReference>
<dbReference type="Gene3D" id="2.60.120.560">
    <property type="entry name" value="Exo-inulinase, domain 1"/>
    <property type="match status" value="1"/>
</dbReference>
<evidence type="ECO:0000313" key="7">
    <source>
        <dbReference type="Proteomes" id="UP001145145"/>
    </source>
</evidence>
<dbReference type="InterPro" id="IPR018053">
    <property type="entry name" value="Glyco_hydro_32_AS"/>
</dbReference>
<dbReference type="InterPro" id="IPR023296">
    <property type="entry name" value="Glyco_hydro_beta-prop_sf"/>
</dbReference>